<name>A0ABV0WIW8_9TELE</name>
<reference evidence="3 4" key="1">
    <citation type="submission" date="2021-06" db="EMBL/GenBank/DDBJ databases">
        <authorList>
            <person name="Palmer J.M."/>
        </authorList>
    </citation>
    <scope>NUCLEOTIDE SEQUENCE [LARGE SCALE GENOMIC DNA]</scope>
    <source>
        <strain evidence="3 4">XR_2019</strain>
        <tissue evidence="3">Muscle</tissue>
    </source>
</reference>
<accession>A0ABV0WIW8</accession>
<feature type="coiled-coil region" evidence="1">
    <location>
        <begin position="153"/>
        <end position="187"/>
    </location>
</feature>
<evidence type="ECO:0000313" key="4">
    <source>
        <dbReference type="Proteomes" id="UP001444071"/>
    </source>
</evidence>
<proteinExistence type="predicted"/>
<evidence type="ECO:0000313" key="3">
    <source>
        <dbReference type="EMBL" id="MEQ2269460.1"/>
    </source>
</evidence>
<evidence type="ECO:0000256" key="2">
    <source>
        <dbReference type="SAM" id="MobiDB-lite"/>
    </source>
</evidence>
<feature type="coiled-coil region" evidence="1">
    <location>
        <begin position="55"/>
        <end position="99"/>
    </location>
</feature>
<organism evidence="3 4">
    <name type="scientific">Xenotaenia resolanae</name>
    <dbReference type="NCBI Taxonomy" id="208358"/>
    <lineage>
        <taxon>Eukaryota</taxon>
        <taxon>Metazoa</taxon>
        <taxon>Chordata</taxon>
        <taxon>Craniata</taxon>
        <taxon>Vertebrata</taxon>
        <taxon>Euteleostomi</taxon>
        <taxon>Actinopterygii</taxon>
        <taxon>Neopterygii</taxon>
        <taxon>Teleostei</taxon>
        <taxon>Neoteleostei</taxon>
        <taxon>Acanthomorphata</taxon>
        <taxon>Ovalentaria</taxon>
        <taxon>Atherinomorphae</taxon>
        <taxon>Cyprinodontiformes</taxon>
        <taxon>Goodeidae</taxon>
        <taxon>Xenotaenia</taxon>
    </lineage>
</organism>
<sequence length="326" mass="37786">MENSQDSETSFQQLTFNQLSAELCALEKRYARTAKENEQLRETVYYLELQPEICKKQHQDEKHQLLQEIANLEQKVWTLRSLNNHLMNEEESKEAVVAETNNLKSKYCQEIQYLRSQLRYSEEVILHMEEVKAKQDAKITEKDGSIHMLHLLTESLRDSIGILKRQAEETEEEKVLLERGKQSIKDEFEVLGENINQWVTQNASVESQQQTETLMAHKSTQTETLSSESKQLKTSTEMSIQTESLTCESKRPKSYAEKSTQTNTLTLKYQQAPSAIAKPEWWWEVSVNGLFHIGKYTILGIGLAEMVIMANTMVNKYCFLQTEISF</sequence>
<gene>
    <name evidence="3" type="ORF">XENORESO_004819</name>
</gene>
<protein>
    <submittedName>
        <fullName evidence="3">Uncharacterized protein</fullName>
    </submittedName>
</protein>
<feature type="compositionally biased region" description="Polar residues" evidence="2">
    <location>
        <begin position="217"/>
        <end position="247"/>
    </location>
</feature>
<dbReference type="Proteomes" id="UP001444071">
    <property type="component" value="Unassembled WGS sequence"/>
</dbReference>
<keyword evidence="4" id="KW-1185">Reference proteome</keyword>
<feature type="region of interest" description="Disordered" evidence="2">
    <location>
        <begin position="217"/>
        <end position="257"/>
    </location>
</feature>
<dbReference type="EMBL" id="JAHRIM010051916">
    <property type="protein sequence ID" value="MEQ2269460.1"/>
    <property type="molecule type" value="Genomic_DNA"/>
</dbReference>
<keyword evidence="1" id="KW-0175">Coiled coil</keyword>
<evidence type="ECO:0000256" key="1">
    <source>
        <dbReference type="SAM" id="Coils"/>
    </source>
</evidence>
<comment type="caution">
    <text evidence="3">The sequence shown here is derived from an EMBL/GenBank/DDBJ whole genome shotgun (WGS) entry which is preliminary data.</text>
</comment>